<dbReference type="Proteomes" id="UP001066276">
    <property type="component" value="Chromosome 6"/>
</dbReference>
<reference evidence="1" key="1">
    <citation type="journal article" date="2022" name="bioRxiv">
        <title>Sequencing and chromosome-scale assembly of the giantPleurodeles waltlgenome.</title>
        <authorList>
            <person name="Brown T."/>
            <person name="Elewa A."/>
            <person name="Iarovenko S."/>
            <person name="Subramanian E."/>
            <person name="Araus A.J."/>
            <person name="Petzold A."/>
            <person name="Susuki M."/>
            <person name="Suzuki K.-i.T."/>
            <person name="Hayashi T."/>
            <person name="Toyoda A."/>
            <person name="Oliveira C."/>
            <person name="Osipova E."/>
            <person name="Leigh N.D."/>
            <person name="Simon A."/>
            <person name="Yun M.H."/>
        </authorList>
    </citation>
    <scope>NUCLEOTIDE SEQUENCE</scope>
    <source>
        <strain evidence="1">20211129_DDA</strain>
        <tissue evidence="1">Liver</tissue>
    </source>
</reference>
<keyword evidence="2" id="KW-1185">Reference proteome</keyword>
<dbReference type="EMBL" id="JANPWB010000010">
    <property type="protein sequence ID" value="KAJ1146556.1"/>
    <property type="molecule type" value="Genomic_DNA"/>
</dbReference>
<accession>A0AAV7R171</accession>
<protein>
    <submittedName>
        <fullName evidence="1">Uncharacterized protein</fullName>
    </submittedName>
</protein>
<dbReference type="AlphaFoldDB" id="A0AAV7R171"/>
<sequence length="109" mass="12238">MRRSYSHLSRRDRFQKEREEARPCLNITPEVLPSLESDPIIFSFANGCFPEIPLICKKRGPQIVALVLASARRFSAEETSGTFGNEVEGRVAGRAVIGWSRTSPFADRV</sequence>
<comment type="caution">
    <text evidence="1">The sequence shown here is derived from an EMBL/GenBank/DDBJ whole genome shotgun (WGS) entry which is preliminary data.</text>
</comment>
<organism evidence="1 2">
    <name type="scientific">Pleurodeles waltl</name>
    <name type="common">Iberian ribbed newt</name>
    <dbReference type="NCBI Taxonomy" id="8319"/>
    <lineage>
        <taxon>Eukaryota</taxon>
        <taxon>Metazoa</taxon>
        <taxon>Chordata</taxon>
        <taxon>Craniata</taxon>
        <taxon>Vertebrata</taxon>
        <taxon>Euteleostomi</taxon>
        <taxon>Amphibia</taxon>
        <taxon>Batrachia</taxon>
        <taxon>Caudata</taxon>
        <taxon>Salamandroidea</taxon>
        <taxon>Salamandridae</taxon>
        <taxon>Pleurodelinae</taxon>
        <taxon>Pleurodeles</taxon>
    </lineage>
</organism>
<evidence type="ECO:0000313" key="2">
    <source>
        <dbReference type="Proteomes" id="UP001066276"/>
    </source>
</evidence>
<gene>
    <name evidence="1" type="ORF">NDU88_012824</name>
</gene>
<name>A0AAV7R171_PLEWA</name>
<evidence type="ECO:0000313" key="1">
    <source>
        <dbReference type="EMBL" id="KAJ1146556.1"/>
    </source>
</evidence>
<proteinExistence type="predicted"/>